<dbReference type="InterPro" id="IPR004883">
    <property type="entry name" value="LOB"/>
</dbReference>
<dbReference type="PANTHER" id="PTHR31301:SF83">
    <property type="entry name" value="PROTEIN ASYMMETRIC LEAVES 2"/>
    <property type="match status" value="1"/>
</dbReference>
<evidence type="ECO:0000313" key="8">
    <source>
        <dbReference type="EMBL" id="QBA88876.1"/>
    </source>
</evidence>
<name>A0A411F6W2_9MONI</name>
<dbReference type="Pfam" id="PF03195">
    <property type="entry name" value="LOB"/>
    <property type="match status" value="1"/>
</dbReference>
<protein>
    <submittedName>
        <fullName evidence="8">AS2 protein</fullName>
    </submittedName>
</protein>
<gene>
    <name evidence="8" type="primary">AS2</name>
</gene>
<dbReference type="PROSITE" id="PS50891">
    <property type="entry name" value="LOB"/>
    <property type="match status" value="1"/>
</dbReference>
<evidence type="ECO:0000256" key="1">
    <source>
        <dbReference type="ARBA" id="ARBA00004123"/>
    </source>
</evidence>
<evidence type="ECO:0000256" key="2">
    <source>
        <dbReference type="ARBA" id="ARBA00005474"/>
    </source>
</evidence>
<feature type="compositionally biased region" description="Polar residues" evidence="6">
    <location>
        <begin position="228"/>
        <end position="246"/>
    </location>
</feature>
<accession>A0A411F6W2</accession>
<dbReference type="EMBL" id="MH378796">
    <property type="protein sequence ID" value="QBA88876.1"/>
    <property type="molecule type" value="mRNA"/>
</dbReference>
<evidence type="ECO:0000256" key="6">
    <source>
        <dbReference type="SAM" id="MobiDB-lite"/>
    </source>
</evidence>
<comment type="similarity">
    <text evidence="2">Belongs to the LOB domain-containing protein family.</text>
</comment>
<keyword evidence="5" id="KW-0175">Coiled coil</keyword>
<dbReference type="AlphaFoldDB" id="A0A411F6W2"/>
<evidence type="ECO:0000256" key="3">
    <source>
        <dbReference type="ARBA" id="ARBA00022473"/>
    </source>
</evidence>
<organism evidence="8">
    <name type="scientific">Ceratopteris pteridoides</name>
    <dbReference type="NCBI Taxonomy" id="58167"/>
    <lineage>
        <taxon>Eukaryota</taxon>
        <taxon>Viridiplantae</taxon>
        <taxon>Streptophyta</taxon>
        <taxon>Embryophyta</taxon>
        <taxon>Tracheophyta</taxon>
        <taxon>Polypodiopsida</taxon>
        <taxon>Polypodiidae</taxon>
        <taxon>Polypodiales</taxon>
        <taxon>Pteridineae</taxon>
        <taxon>Pteridaceae</taxon>
        <taxon>Parkerioideae</taxon>
        <taxon>Ceratopteris</taxon>
    </lineage>
</organism>
<feature type="region of interest" description="Disordered" evidence="6">
    <location>
        <begin position="228"/>
        <end position="256"/>
    </location>
</feature>
<evidence type="ECO:0000256" key="5">
    <source>
        <dbReference type="SAM" id="Coils"/>
    </source>
</evidence>
<comment type="subcellular location">
    <subcellularLocation>
        <location evidence="1">Nucleus</location>
    </subcellularLocation>
</comment>
<dbReference type="GO" id="GO:0005634">
    <property type="term" value="C:nucleus"/>
    <property type="evidence" value="ECO:0007669"/>
    <property type="project" value="UniProtKB-SubCell"/>
</dbReference>
<evidence type="ECO:0000259" key="7">
    <source>
        <dbReference type="PROSITE" id="PS50891"/>
    </source>
</evidence>
<dbReference type="PANTHER" id="PTHR31301">
    <property type="entry name" value="LOB DOMAIN-CONTAINING PROTEIN 4-RELATED"/>
    <property type="match status" value="1"/>
</dbReference>
<evidence type="ECO:0000256" key="4">
    <source>
        <dbReference type="ARBA" id="ARBA00023242"/>
    </source>
</evidence>
<keyword evidence="4" id="KW-0539">Nucleus</keyword>
<feature type="coiled-coil region" evidence="5">
    <location>
        <begin position="95"/>
        <end position="122"/>
    </location>
</feature>
<feature type="domain" description="LOB" evidence="7">
    <location>
        <begin position="15"/>
        <end position="116"/>
    </location>
</feature>
<keyword evidence="3" id="KW-0217">Developmental protein</keyword>
<sequence length="256" mass="27372">MASSSSPSSAANSSSPCAACKFLRRKCTPECIFAPYFPPDNPKKFTDVHKIFGASNVTKLLNDLDPHQREDAVNSLAFEAAARVHDPVYGCVATISSLHRRVAELERELALAQSDLAHLASRTGSAMQQQLSLIQEGRGLEGASAMAGVPLRTFAGMQQHGIHSNRQSFSQQEMLIGARGPALEQVLEEIQRATMMSREELVEELTRAGRGSLESGLAVVARGYSNLIGSPNVSHGDTSRSSSEGGSKNMGHVSPP</sequence>
<proteinExistence type="evidence at transcript level"/>
<reference evidence="8" key="1">
    <citation type="submission" date="2018-05" db="EMBL/GenBank/DDBJ databases">
        <title>Evolution of leaf polarity genes in ferns.</title>
        <authorList>
            <person name="Li G.-S."/>
        </authorList>
    </citation>
    <scope>NUCLEOTIDE SEQUENCE</scope>
    <source>
        <strain evidence="8">CpAS2e</strain>
    </source>
</reference>